<dbReference type="OrthoDB" id="1885901at2759"/>
<organism evidence="3">
    <name type="scientific">Echinostoma caproni</name>
    <dbReference type="NCBI Taxonomy" id="27848"/>
    <lineage>
        <taxon>Eukaryota</taxon>
        <taxon>Metazoa</taxon>
        <taxon>Spiralia</taxon>
        <taxon>Lophotrochozoa</taxon>
        <taxon>Platyhelminthes</taxon>
        <taxon>Trematoda</taxon>
        <taxon>Digenea</taxon>
        <taxon>Plagiorchiida</taxon>
        <taxon>Echinostomata</taxon>
        <taxon>Echinostomatoidea</taxon>
        <taxon>Echinostomatidae</taxon>
        <taxon>Echinostoma</taxon>
    </lineage>
</organism>
<gene>
    <name evidence="1" type="ORF">ECPE_LOCUS960</name>
</gene>
<reference evidence="3" key="1">
    <citation type="submission" date="2016-06" db="UniProtKB">
        <authorList>
            <consortium name="WormBaseParasite"/>
        </authorList>
    </citation>
    <scope>IDENTIFICATION</scope>
</reference>
<accession>A0A183A1X5</accession>
<reference evidence="1 2" key="2">
    <citation type="submission" date="2018-11" db="EMBL/GenBank/DDBJ databases">
        <authorList>
            <consortium name="Pathogen Informatics"/>
        </authorList>
    </citation>
    <scope>NUCLEOTIDE SEQUENCE [LARGE SCALE GENOMIC DNA]</scope>
    <source>
        <strain evidence="1 2">Egypt</strain>
    </source>
</reference>
<evidence type="ECO:0000313" key="2">
    <source>
        <dbReference type="Proteomes" id="UP000272942"/>
    </source>
</evidence>
<protein>
    <submittedName>
        <fullName evidence="3">Type II toxin-antitoxin system ParD family antitoxin</fullName>
    </submittedName>
</protein>
<dbReference type="AlphaFoldDB" id="A0A183A1X5"/>
<proteinExistence type="predicted"/>
<dbReference type="Proteomes" id="UP000272942">
    <property type="component" value="Unassembled WGS sequence"/>
</dbReference>
<keyword evidence="2" id="KW-1185">Reference proteome</keyword>
<dbReference type="WBParaSite" id="ECPE_0000096001-mRNA-1">
    <property type="protein sequence ID" value="ECPE_0000096001-mRNA-1"/>
    <property type="gene ID" value="ECPE_0000096001"/>
</dbReference>
<sequence length="100" mass="10976">MTERSRSMAQPPDAILAECLSDAIKVSGCTTASESNNLVNEGMLAAPEHDPSQEKIDLALSLRDLVSERIANRLSSDPDFDPNQFPLSHEAFLRKHSDKP</sequence>
<dbReference type="EMBL" id="UZAN01004387">
    <property type="protein sequence ID" value="VDP31407.1"/>
    <property type="molecule type" value="Genomic_DNA"/>
</dbReference>
<evidence type="ECO:0000313" key="1">
    <source>
        <dbReference type="EMBL" id="VDP31407.1"/>
    </source>
</evidence>
<evidence type="ECO:0000313" key="3">
    <source>
        <dbReference type="WBParaSite" id="ECPE_0000096001-mRNA-1"/>
    </source>
</evidence>
<name>A0A183A1X5_9TREM</name>